<feature type="compositionally biased region" description="Low complexity" evidence="4">
    <location>
        <begin position="1"/>
        <end position="24"/>
    </location>
</feature>
<dbReference type="OrthoDB" id="3065869at2759"/>
<feature type="repeat" description="ANK" evidence="3">
    <location>
        <begin position="367"/>
        <end position="399"/>
    </location>
</feature>
<dbReference type="PROSITE" id="PS50088">
    <property type="entry name" value="ANK_REPEAT"/>
    <property type="match status" value="5"/>
</dbReference>
<feature type="compositionally biased region" description="Gly residues" evidence="4">
    <location>
        <begin position="32"/>
        <end position="41"/>
    </location>
</feature>
<feature type="repeat" description="ANK" evidence="3">
    <location>
        <begin position="434"/>
        <end position="458"/>
    </location>
</feature>
<proteinExistence type="predicted"/>
<gene>
    <name evidence="5" type="ORF">HYH03_006749</name>
</gene>
<evidence type="ECO:0000256" key="1">
    <source>
        <dbReference type="ARBA" id="ARBA00022737"/>
    </source>
</evidence>
<feature type="compositionally biased region" description="Low complexity" evidence="4">
    <location>
        <begin position="264"/>
        <end position="289"/>
    </location>
</feature>
<dbReference type="Pfam" id="PF13637">
    <property type="entry name" value="Ank_4"/>
    <property type="match status" value="1"/>
</dbReference>
<keyword evidence="1" id="KW-0677">Repeat</keyword>
<feature type="region of interest" description="Disordered" evidence="4">
    <location>
        <begin position="632"/>
        <end position="666"/>
    </location>
</feature>
<name>A0A835YA35_9CHLO</name>
<organism evidence="5 6">
    <name type="scientific">Edaphochlamys debaryana</name>
    <dbReference type="NCBI Taxonomy" id="47281"/>
    <lineage>
        <taxon>Eukaryota</taxon>
        <taxon>Viridiplantae</taxon>
        <taxon>Chlorophyta</taxon>
        <taxon>core chlorophytes</taxon>
        <taxon>Chlorophyceae</taxon>
        <taxon>CS clade</taxon>
        <taxon>Chlamydomonadales</taxon>
        <taxon>Chlamydomonadales incertae sedis</taxon>
        <taxon>Edaphochlamys</taxon>
    </lineage>
</organism>
<feature type="compositionally biased region" description="Low complexity" evidence="4">
    <location>
        <begin position="242"/>
        <end position="257"/>
    </location>
</feature>
<feature type="repeat" description="ANK" evidence="3">
    <location>
        <begin position="400"/>
        <end position="424"/>
    </location>
</feature>
<dbReference type="Pfam" id="PF12796">
    <property type="entry name" value="Ank_2"/>
    <property type="match status" value="1"/>
</dbReference>
<accession>A0A835YA35</accession>
<evidence type="ECO:0000256" key="4">
    <source>
        <dbReference type="SAM" id="MobiDB-lite"/>
    </source>
</evidence>
<comment type="caution">
    <text evidence="5">The sequence shown here is derived from an EMBL/GenBank/DDBJ whole genome shotgun (WGS) entry which is preliminary data.</text>
</comment>
<dbReference type="SUPFAM" id="SSF48403">
    <property type="entry name" value="Ankyrin repeat"/>
    <property type="match status" value="1"/>
</dbReference>
<reference evidence="5" key="1">
    <citation type="journal article" date="2020" name="bioRxiv">
        <title>Comparative genomics of Chlamydomonas.</title>
        <authorList>
            <person name="Craig R.J."/>
            <person name="Hasan A.R."/>
            <person name="Ness R.W."/>
            <person name="Keightley P.D."/>
        </authorList>
    </citation>
    <scope>NUCLEOTIDE SEQUENCE</scope>
    <source>
        <strain evidence="5">CCAP 11/70</strain>
    </source>
</reference>
<dbReference type="SMART" id="SM00248">
    <property type="entry name" value="ANK"/>
    <property type="match status" value="5"/>
</dbReference>
<protein>
    <submittedName>
        <fullName evidence="5">Uncharacterized protein</fullName>
    </submittedName>
</protein>
<evidence type="ECO:0000256" key="2">
    <source>
        <dbReference type="ARBA" id="ARBA00023043"/>
    </source>
</evidence>
<feature type="region of interest" description="Disordered" evidence="4">
    <location>
        <begin position="1"/>
        <end position="46"/>
    </location>
</feature>
<dbReference type="PRINTS" id="PR01415">
    <property type="entry name" value="ANKYRIN"/>
</dbReference>
<dbReference type="InterPro" id="IPR002110">
    <property type="entry name" value="Ankyrin_rpt"/>
</dbReference>
<dbReference type="PANTHER" id="PTHR24171">
    <property type="entry name" value="ANKYRIN REPEAT DOMAIN-CONTAINING PROTEIN 39-RELATED"/>
    <property type="match status" value="1"/>
</dbReference>
<evidence type="ECO:0000256" key="3">
    <source>
        <dbReference type="PROSITE-ProRule" id="PRU00023"/>
    </source>
</evidence>
<dbReference type="InterPro" id="IPR036770">
    <property type="entry name" value="Ankyrin_rpt-contain_sf"/>
</dbReference>
<evidence type="ECO:0000313" key="5">
    <source>
        <dbReference type="EMBL" id="KAG2495140.1"/>
    </source>
</evidence>
<feature type="repeat" description="ANK" evidence="3">
    <location>
        <begin position="468"/>
        <end position="500"/>
    </location>
</feature>
<dbReference type="AlphaFoldDB" id="A0A835YA35"/>
<keyword evidence="6" id="KW-1185">Reference proteome</keyword>
<dbReference type="EMBL" id="JAEHOE010000026">
    <property type="protein sequence ID" value="KAG2495140.1"/>
    <property type="molecule type" value="Genomic_DNA"/>
</dbReference>
<feature type="region of interest" description="Disordered" evidence="4">
    <location>
        <begin position="569"/>
        <end position="593"/>
    </location>
</feature>
<keyword evidence="2 3" id="KW-0040">ANK repeat</keyword>
<evidence type="ECO:0000313" key="6">
    <source>
        <dbReference type="Proteomes" id="UP000612055"/>
    </source>
</evidence>
<sequence length="666" mass="67297">MLPWGPAAQGPGPAVPAAAPQEGNAGHRRGRGAAGHTGCGSGDERAPKARRLEGEEGMQAITADGAARVLAGLHGAMPAGAREVAVAAGMAQGAHRAEAVVAALQAQLAAQQELNTRAVAVVAGLQEKLAEAQKGWDSAKAAAAAANSRAEEAESQAAADRKDRLWAQEETAAEAPRGAEAALAVARAQLAAAMGVGRAEEAAAAATRREEVGAQAAVAAGAGSSPNVARRVRTPHREEEAGAQTAGASPAAVVGRSAAGGAGPTSAEEAGAAPAAAQPPAVESEAAAPVQGSGPCPAVEAAGSVPGPPPPAVAAGGSVPAAATTPGQAARPAVVPAVLAPAPCAADAVMEVQEQERPEPPATTERGAWTGLHGAAWSGDVGKVEALIGGGATVDAREKFGRTPLHVAASRGHADVVEVLLDRGKAKVEATDKNWKTALHVAALEGHGAVVEVLLDKGEAKVDKVDKLGWTALQCAASQDHAGVVKALLARGANVEAKCEHGWTPLMRAAYNGHVEAVRAMLRGAADQAVGTDWYTRALEAARRWSLAEVVALLEEAVRQARRQQRRSAALNGLNANGPKPQQGGHGVRHASWPRSWRRKGALHGRAGLETHHSQLHGMRCPGAALALRGASERGAAGKARRMSGGRLGQLRRAAKRRAGLMKVGT</sequence>
<feature type="repeat" description="ANK" evidence="3">
    <location>
        <begin position="501"/>
        <end position="533"/>
    </location>
</feature>
<dbReference type="PROSITE" id="PS50297">
    <property type="entry name" value="ANK_REP_REGION"/>
    <property type="match status" value="4"/>
</dbReference>
<feature type="compositionally biased region" description="Low complexity" evidence="4">
    <location>
        <begin position="313"/>
        <end position="325"/>
    </location>
</feature>
<dbReference type="Gene3D" id="1.25.40.20">
    <property type="entry name" value="Ankyrin repeat-containing domain"/>
    <property type="match status" value="1"/>
</dbReference>
<dbReference type="Proteomes" id="UP000612055">
    <property type="component" value="Unassembled WGS sequence"/>
</dbReference>
<feature type="region of interest" description="Disordered" evidence="4">
    <location>
        <begin position="216"/>
        <end position="325"/>
    </location>
</feature>